<accession>A0A1V6NRE6</accession>
<dbReference type="EMBL" id="MDYL01000039">
    <property type="protein sequence ID" value="OQD67318.1"/>
    <property type="molecule type" value="Genomic_DNA"/>
</dbReference>
<keyword evidence="3" id="KW-1185">Reference proteome</keyword>
<organism evidence="2 3">
    <name type="scientific">Penicillium decumbens</name>
    <dbReference type="NCBI Taxonomy" id="69771"/>
    <lineage>
        <taxon>Eukaryota</taxon>
        <taxon>Fungi</taxon>
        <taxon>Dikarya</taxon>
        <taxon>Ascomycota</taxon>
        <taxon>Pezizomycotina</taxon>
        <taxon>Eurotiomycetes</taxon>
        <taxon>Eurotiomycetidae</taxon>
        <taxon>Eurotiales</taxon>
        <taxon>Aspergillaceae</taxon>
        <taxon>Penicillium</taxon>
    </lineage>
</organism>
<dbReference type="AlphaFoldDB" id="A0A1V6NRE6"/>
<evidence type="ECO:0000256" key="1">
    <source>
        <dbReference type="SAM" id="MobiDB-lite"/>
    </source>
</evidence>
<protein>
    <submittedName>
        <fullName evidence="2">Uncharacterized protein</fullName>
    </submittedName>
</protein>
<gene>
    <name evidence="2" type="ORF">PENDEC_c039G03001</name>
</gene>
<evidence type="ECO:0000313" key="3">
    <source>
        <dbReference type="Proteomes" id="UP000191522"/>
    </source>
</evidence>
<sequence length="108" mass="12818">MSFKTPSVTNAKGLLRKRQMERVEEGMEEEIERSKDCSQIPVRKLSLTSQKVYGRSIWGTKPTRHSKKNMKKAKRTKKPKKAKKPNTLKRNWKQDQMEKKEKEKEKTE</sequence>
<comment type="caution">
    <text evidence="2">The sequence shown here is derived from an EMBL/GenBank/DDBJ whole genome shotgun (WGS) entry which is preliminary data.</text>
</comment>
<name>A0A1V6NRE6_PENDC</name>
<feature type="compositionally biased region" description="Basic residues" evidence="1">
    <location>
        <begin position="62"/>
        <end position="91"/>
    </location>
</feature>
<proteinExistence type="predicted"/>
<reference evidence="3" key="1">
    <citation type="journal article" date="2017" name="Nat. Microbiol.">
        <title>Global analysis of biosynthetic gene clusters reveals vast potential of secondary metabolite production in Penicillium species.</title>
        <authorList>
            <person name="Nielsen J.C."/>
            <person name="Grijseels S."/>
            <person name="Prigent S."/>
            <person name="Ji B."/>
            <person name="Dainat J."/>
            <person name="Nielsen K.F."/>
            <person name="Frisvad J.C."/>
            <person name="Workman M."/>
            <person name="Nielsen J."/>
        </authorList>
    </citation>
    <scope>NUCLEOTIDE SEQUENCE [LARGE SCALE GENOMIC DNA]</scope>
    <source>
        <strain evidence="3">IBT 11843</strain>
    </source>
</reference>
<feature type="region of interest" description="Disordered" evidence="1">
    <location>
        <begin position="52"/>
        <end position="108"/>
    </location>
</feature>
<evidence type="ECO:0000313" key="2">
    <source>
        <dbReference type="EMBL" id="OQD67318.1"/>
    </source>
</evidence>
<feature type="compositionally biased region" description="Basic and acidic residues" evidence="1">
    <location>
        <begin position="92"/>
        <end position="108"/>
    </location>
</feature>
<dbReference type="Proteomes" id="UP000191522">
    <property type="component" value="Unassembled WGS sequence"/>
</dbReference>